<dbReference type="OrthoDB" id="4140785at2"/>
<name>A0A1G8UD23_9ACTN</name>
<sequence>MAESEYPNLGFDPVPGNPAEISALQKQVAKAAKALGTSHELVDRLQRSSTSWKGEGGDAFRRALTQDLPQRLRSAHESLSKASSALLRWHDGVVARRTTARDYESRAARATSALTAAASHATEDPEGLERARDAVADVLRLARELEGVHLEGAREVGRALEGAGEGAPEEPGVLDEIVEFIDEDLGDYLALGASLAGLAAVVATTPVGVAIALTIASTASIGALGLHARDPKTTGAIKRGFTEGKFDAEFWNSTVTLAGDALGALPIVGTAAHGAKGAAAAMRAASAADDAGMAVARAGVTGFKDSAKAGGLEIARVKNPLSEWALHGVSPRTKEAVEVGVSATGVATGAANVTDAKDNETYAATATAVDAARIASDDAPSNLARISRAFSTL</sequence>
<dbReference type="Proteomes" id="UP000199155">
    <property type="component" value="Unassembled WGS sequence"/>
</dbReference>
<gene>
    <name evidence="1" type="ORF">SAMN05421806_101749</name>
</gene>
<evidence type="ECO:0000313" key="2">
    <source>
        <dbReference type="Proteomes" id="UP000199155"/>
    </source>
</evidence>
<keyword evidence="2" id="KW-1185">Reference proteome</keyword>
<evidence type="ECO:0000313" key="1">
    <source>
        <dbReference type="EMBL" id="SDJ51075.1"/>
    </source>
</evidence>
<reference evidence="1 2" key="1">
    <citation type="submission" date="2016-10" db="EMBL/GenBank/DDBJ databases">
        <authorList>
            <person name="de Groot N.N."/>
        </authorList>
    </citation>
    <scope>NUCLEOTIDE SEQUENCE [LARGE SCALE GENOMIC DNA]</scope>
    <source>
        <strain evidence="1 2">CGMCC 4.5727</strain>
    </source>
</reference>
<accession>A0A1G8UD23</accession>
<protein>
    <recommendedName>
        <fullName evidence="3">Proteins of 100 residues with WXG</fullName>
    </recommendedName>
</protein>
<organism evidence="1 2">
    <name type="scientific">Streptomyces indicus</name>
    <dbReference type="NCBI Taxonomy" id="417292"/>
    <lineage>
        <taxon>Bacteria</taxon>
        <taxon>Bacillati</taxon>
        <taxon>Actinomycetota</taxon>
        <taxon>Actinomycetes</taxon>
        <taxon>Kitasatosporales</taxon>
        <taxon>Streptomycetaceae</taxon>
        <taxon>Streptomyces</taxon>
    </lineage>
</organism>
<evidence type="ECO:0008006" key="3">
    <source>
        <dbReference type="Google" id="ProtNLM"/>
    </source>
</evidence>
<dbReference type="EMBL" id="FNFF01000001">
    <property type="protein sequence ID" value="SDJ51075.1"/>
    <property type="molecule type" value="Genomic_DNA"/>
</dbReference>
<dbReference type="RefSeq" id="WP_093607161.1">
    <property type="nucleotide sequence ID" value="NZ_FNFF01000001.1"/>
</dbReference>
<dbReference type="AlphaFoldDB" id="A0A1G8UD23"/>
<proteinExistence type="predicted"/>
<dbReference type="STRING" id="417292.SAMN05421806_101749"/>